<dbReference type="InterPro" id="IPR035396">
    <property type="entry name" value="Bac_rhamnosid6H"/>
</dbReference>
<dbReference type="GO" id="GO:0030596">
    <property type="term" value="F:alpha-L-rhamnosidase activity"/>
    <property type="evidence" value="ECO:0007669"/>
    <property type="project" value="UniProtKB-EC"/>
</dbReference>
<keyword evidence="9" id="KW-1185">Reference proteome</keyword>
<accession>A0A229SM79</accession>
<reference evidence="9" key="1">
    <citation type="submission" date="2017-07" db="EMBL/GenBank/DDBJ databases">
        <title>Comparative genome mining reveals phylogenetic distribution patterns of secondary metabolites in Amycolatopsis.</title>
        <authorList>
            <person name="Adamek M."/>
            <person name="Alanjary M."/>
            <person name="Sales-Ortells H."/>
            <person name="Goodfellow M."/>
            <person name="Bull A.T."/>
            <person name="Kalinowski J."/>
            <person name="Ziemert N."/>
        </authorList>
    </citation>
    <scope>NUCLEOTIDE SEQUENCE [LARGE SCALE GENOMIC DNA]</scope>
    <source>
        <strain evidence="9">H5</strain>
    </source>
</reference>
<dbReference type="InterPro" id="IPR013737">
    <property type="entry name" value="Bac_rhamnosid_N"/>
</dbReference>
<dbReference type="Proteomes" id="UP000215199">
    <property type="component" value="Unassembled WGS sequence"/>
</dbReference>
<dbReference type="PROSITE" id="PS50007">
    <property type="entry name" value="PIPLC_X_DOMAIN"/>
    <property type="match status" value="1"/>
</dbReference>
<protein>
    <recommendedName>
        <fullName evidence="2">alpha-L-rhamnosidase</fullName>
        <ecNumber evidence="2">3.2.1.40</ecNumber>
    </recommendedName>
</protein>
<dbReference type="Pfam" id="PF17390">
    <property type="entry name" value="Bac_rhamnosid_C"/>
    <property type="match status" value="1"/>
</dbReference>
<dbReference type="EC" id="3.2.1.40" evidence="2"/>
<feature type="domain" description="Alpha-L-rhamnosidase concanavalin-like" evidence="4">
    <location>
        <begin position="213"/>
        <end position="311"/>
    </location>
</feature>
<name>A0A229SM79_9PSEU</name>
<comment type="caution">
    <text evidence="8">The sequence shown here is derived from an EMBL/GenBank/DDBJ whole genome shotgun (WGS) entry which is preliminary data.</text>
</comment>
<dbReference type="Pfam" id="PF08531">
    <property type="entry name" value="Bac_rhamnosid_N"/>
    <property type="match status" value="1"/>
</dbReference>
<evidence type="ECO:0000259" key="7">
    <source>
        <dbReference type="Pfam" id="PF17390"/>
    </source>
</evidence>
<dbReference type="GO" id="GO:0005975">
    <property type="term" value="P:carbohydrate metabolic process"/>
    <property type="evidence" value="ECO:0007669"/>
    <property type="project" value="InterPro"/>
</dbReference>
<dbReference type="InterPro" id="IPR016007">
    <property type="entry name" value="Alpha_rhamnosid"/>
</dbReference>
<feature type="domain" description="Bacterial alpha-L-rhamnosidase N-terminal" evidence="5">
    <location>
        <begin position="36"/>
        <end position="202"/>
    </location>
</feature>
<sequence length="835" mass="91026">MLDQWQASFISAAAPSAEGDPAPYFRREFEVSPGLRRAMLHVTALGIVAPYVNGVRVGDEELMPGWTSYRHRLMVSGHDVTHLLTPGPNAFGAVVGEGWAVGPLTWENRRHNYTDRPALLAQLELDFGDRVEVLGTDGSFRVGTGGVRANGIYAGETFDTRLEPDGWDRPGFDDTGWNRAVPFVWDRKTLQVPTAPPIRRIEELAPKEILTSPAGRTIVDFGQNFSGWVRMTVTGEAGKTITLRHAELLTPGGELDTETNRTAAATDRYTLRGDGEESWEPRFTFHGFRYVEVDGWPGEPGADAIRAVVIHTDMARTGWFETSHPLVNKLHENTVWSMRGNFVGIPTDCPQRDERLGWTGDINAFAPTAAFLYDVRGVLGSWLRDLAAEQQETGNVPMVVPDVLATGSTPTALWGDVAISLPWLLYQEYGDPAILRDSYASMTAFMRQIEPALDEHGLWSSGFQFGDWLDPDAPAGNPAGGKTDAHLVAGAYLCKTTRELAQAASVLGETEDAEHFGQLAERVRAAFRREYVTEAGRVVNESATAYALAIMFGILDDDQRATAGRQLAELVRKAGFTISTGFAGTPLITDALSGTGHLVEAYELLLQKKPPSFLYPVTMGATTIWERWDSILPDGTLNSTGMTSLNHYALGAVADWLHRVVGGLERAEPGWRHIRIAPKPGGGLRSAHTAHQTVLGRAEVRWTHGDGEMHVEVTVPPGATATVELPRHPEQLVEHVGSGSHSWRYPAPDESAKFDMDTPLWEIQRNDTVWAAIVEVLRSYFPGVPIESGGDRMGMMSLSTVAASLPDGGAAELERVLEAALKSEESLAAGAEAQA</sequence>
<organism evidence="8 9">
    <name type="scientific">Amycolatopsis vastitatis</name>
    <dbReference type="NCBI Taxonomy" id="1905142"/>
    <lineage>
        <taxon>Bacteria</taxon>
        <taxon>Bacillati</taxon>
        <taxon>Actinomycetota</taxon>
        <taxon>Actinomycetes</taxon>
        <taxon>Pseudonocardiales</taxon>
        <taxon>Pseudonocardiaceae</taxon>
        <taxon>Amycolatopsis</taxon>
    </lineage>
</organism>
<feature type="domain" description="Alpha-L-rhamnosidase six-hairpin glycosidase" evidence="6">
    <location>
        <begin position="316"/>
        <end position="661"/>
    </location>
</feature>
<proteinExistence type="predicted"/>
<dbReference type="InterPro" id="IPR008902">
    <property type="entry name" value="Rhamnosid_concanavalin"/>
</dbReference>
<dbReference type="Gene3D" id="2.60.120.260">
    <property type="entry name" value="Galactose-binding domain-like"/>
    <property type="match status" value="2"/>
</dbReference>
<feature type="domain" description="Alpha-L-rhamnosidase C-terminal" evidence="7">
    <location>
        <begin position="663"/>
        <end position="738"/>
    </location>
</feature>
<dbReference type="EMBL" id="NMUL01000070">
    <property type="protein sequence ID" value="OXM59791.1"/>
    <property type="molecule type" value="Genomic_DNA"/>
</dbReference>
<dbReference type="Pfam" id="PF05592">
    <property type="entry name" value="Bac_rhamnosid"/>
    <property type="match status" value="1"/>
</dbReference>
<comment type="catalytic activity">
    <reaction evidence="1">
        <text>Hydrolysis of terminal non-reducing alpha-L-rhamnose residues in alpha-L-rhamnosides.</text>
        <dbReference type="EC" id="3.2.1.40"/>
    </reaction>
</comment>
<evidence type="ECO:0000256" key="2">
    <source>
        <dbReference type="ARBA" id="ARBA00012652"/>
    </source>
</evidence>
<dbReference type="Pfam" id="PF17389">
    <property type="entry name" value="Bac_rhamnosid6H"/>
    <property type="match status" value="1"/>
</dbReference>
<dbReference type="InterPro" id="IPR012341">
    <property type="entry name" value="6hp_glycosidase-like_sf"/>
</dbReference>
<evidence type="ECO:0000259" key="5">
    <source>
        <dbReference type="Pfam" id="PF08531"/>
    </source>
</evidence>
<evidence type="ECO:0000313" key="8">
    <source>
        <dbReference type="EMBL" id="OXM59791.1"/>
    </source>
</evidence>
<dbReference type="PANTHER" id="PTHR33307:SF6">
    <property type="entry name" value="ALPHA-RHAMNOSIDASE (EUROFUNG)-RELATED"/>
    <property type="match status" value="1"/>
</dbReference>
<dbReference type="OrthoDB" id="9761045at2"/>
<dbReference type="InterPro" id="IPR008928">
    <property type="entry name" value="6-hairpin_glycosidase_sf"/>
</dbReference>
<evidence type="ECO:0000313" key="9">
    <source>
        <dbReference type="Proteomes" id="UP000215199"/>
    </source>
</evidence>
<dbReference type="Gene3D" id="1.50.10.10">
    <property type="match status" value="1"/>
</dbReference>
<evidence type="ECO:0000259" key="4">
    <source>
        <dbReference type="Pfam" id="PF05592"/>
    </source>
</evidence>
<evidence type="ECO:0000259" key="6">
    <source>
        <dbReference type="Pfam" id="PF17389"/>
    </source>
</evidence>
<dbReference type="AlphaFoldDB" id="A0A229SM79"/>
<gene>
    <name evidence="8" type="ORF">CF165_45865</name>
</gene>
<dbReference type="SUPFAM" id="SSF48208">
    <property type="entry name" value="Six-hairpin glycosidases"/>
    <property type="match status" value="1"/>
</dbReference>
<dbReference type="InterPro" id="IPR035398">
    <property type="entry name" value="Bac_rhamnosid_C"/>
</dbReference>
<dbReference type="PANTHER" id="PTHR33307">
    <property type="entry name" value="ALPHA-RHAMNOSIDASE (EUROFUNG)"/>
    <property type="match status" value="1"/>
</dbReference>
<evidence type="ECO:0000256" key="3">
    <source>
        <dbReference type="ARBA" id="ARBA00022801"/>
    </source>
</evidence>
<dbReference type="RefSeq" id="WP_093953905.1">
    <property type="nucleotide sequence ID" value="NZ_NMUL01000070.1"/>
</dbReference>
<dbReference type="PIRSF" id="PIRSF010631">
    <property type="entry name" value="A-rhamnsds"/>
    <property type="match status" value="1"/>
</dbReference>
<evidence type="ECO:0000256" key="1">
    <source>
        <dbReference type="ARBA" id="ARBA00001445"/>
    </source>
</evidence>
<dbReference type="Gene3D" id="2.60.420.10">
    <property type="entry name" value="Maltose phosphorylase, domain 3"/>
    <property type="match status" value="1"/>
</dbReference>
<keyword evidence="3" id="KW-0378">Hydrolase</keyword>